<gene>
    <name evidence="2" type="ORF">NPRO_13080</name>
</gene>
<dbReference type="Gene3D" id="1.20.120.450">
    <property type="entry name" value="dinb family like domain"/>
    <property type="match status" value="1"/>
</dbReference>
<accession>A0A809R803</accession>
<dbReference type="InterPro" id="IPR034660">
    <property type="entry name" value="DinB/YfiT-like"/>
</dbReference>
<reference evidence="2" key="1">
    <citation type="journal article" name="DNA Res.">
        <title>The physiological potential of anammox bacteria as revealed by their core genome structure.</title>
        <authorList>
            <person name="Okubo T."/>
            <person name="Toyoda A."/>
            <person name="Fukuhara K."/>
            <person name="Uchiyama I."/>
            <person name="Harigaya Y."/>
            <person name="Kuroiwa M."/>
            <person name="Suzuki T."/>
            <person name="Murakami Y."/>
            <person name="Suwa Y."/>
            <person name="Takami H."/>
        </authorList>
    </citation>
    <scope>NUCLEOTIDE SEQUENCE</scope>
    <source>
        <strain evidence="2">317325-2</strain>
    </source>
</reference>
<evidence type="ECO:0000259" key="1">
    <source>
        <dbReference type="Pfam" id="PF12867"/>
    </source>
</evidence>
<evidence type="ECO:0000313" key="3">
    <source>
        <dbReference type="Proteomes" id="UP000662873"/>
    </source>
</evidence>
<sequence>MNPYLITALPVGPGVLAKLIRMIPIQSLDRPTHPGRFSPREVLAHLSDWEPILLERMKRTVADPGCLILGVDEEERAREQRYEEKDPLFEADRFAALRFETMEWLSELSDDDWQKSSVHSERGEMSVSDQANLLLGHDLYHIQQLCDALTPSSVGTW</sequence>
<dbReference type="Pfam" id="PF12867">
    <property type="entry name" value="DinB_2"/>
    <property type="match status" value="1"/>
</dbReference>
<dbReference type="AlphaFoldDB" id="A0A809R803"/>
<organism evidence="2 3">
    <name type="scientific">Candidatus Nitrosymbiomonas proteolyticus</name>
    <dbReference type="NCBI Taxonomy" id="2608984"/>
    <lineage>
        <taxon>Bacteria</taxon>
        <taxon>Bacillati</taxon>
        <taxon>Armatimonadota</taxon>
        <taxon>Armatimonadota incertae sedis</taxon>
        <taxon>Candidatus Nitrosymbiomonas</taxon>
    </lineage>
</organism>
<feature type="domain" description="DinB-like" evidence="1">
    <location>
        <begin position="16"/>
        <end position="145"/>
    </location>
</feature>
<protein>
    <recommendedName>
        <fullName evidence="1">DinB-like domain-containing protein</fullName>
    </recommendedName>
</protein>
<dbReference type="KEGG" id="npy:NPRO_13080"/>
<proteinExistence type="predicted"/>
<evidence type="ECO:0000313" key="2">
    <source>
        <dbReference type="EMBL" id="BBO23713.1"/>
    </source>
</evidence>
<dbReference type="EMBL" id="AP021858">
    <property type="protein sequence ID" value="BBO23713.1"/>
    <property type="molecule type" value="Genomic_DNA"/>
</dbReference>
<dbReference type="SUPFAM" id="SSF109854">
    <property type="entry name" value="DinB/YfiT-like putative metalloenzymes"/>
    <property type="match status" value="1"/>
</dbReference>
<dbReference type="Proteomes" id="UP000662873">
    <property type="component" value="Chromosome"/>
</dbReference>
<dbReference type="InterPro" id="IPR024775">
    <property type="entry name" value="DinB-like"/>
</dbReference>
<name>A0A809R803_9BACT</name>